<dbReference type="CDD" id="cd22584">
    <property type="entry name" value="Rcat_RBR_unk"/>
    <property type="match status" value="1"/>
</dbReference>
<name>A0AAD5TBP3_9FUNG</name>
<evidence type="ECO:0000256" key="4">
    <source>
        <dbReference type="ARBA" id="ARBA00022723"/>
    </source>
</evidence>
<keyword evidence="3" id="KW-0808">Transferase</keyword>
<dbReference type="GO" id="GO:0061630">
    <property type="term" value="F:ubiquitin protein ligase activity"/>
    <property type="evidence" value="ECO:0007669"/>
    <property type="project" value="UniProtKB-EC"/>
</dbReference>
<dbReference type="SMART" id="SM00647">
    <property type="entry name" value="IBR"/>
    <property type="match status" value="2"/>
</dbReference>
<feature type="domain" description="RING-type" evidence="11">
    <location>
        <begin position="152"/>
        <end position="405"/>
    </location>
</feature>
<dbReference type="EC" id="2.3.2.31" evidence="2"/>
<dbReference type="InterPro" id="IPR044066">
    <property type="entry name" value="TRIAD_supradom"/>
</dbReference>
<dbReference type="PROSITE" id="PS51873">
    <property type="entry name" value="TRIAD"/>
    <property type="match status" value="1"/>
</dbReference>
<feature type="domain" description="RING-type" evidence="10">
    <location>
        <begin position="356"/>
        <end position="405"/>
    </location>
</feature>
<evidence type="ECO:0000256" key="1">
    <source>
        <dbReference type="ARBA" id="ARBA00001798"/>
    </source>
</evidence>
<proteinExistence type="predicted"/>
<evidence type="ECO:0000256" key="2">
    <source>
        <dbReference type="ARBA" id="ARBA00012251"/>
    </source>
</evidence>
<evidence type="ECO:0000256" key="3">
    <source>
        <dbReference type="ARBA" id="ARBA00022679"/>
    </source>
</evidence>
<keyword evidence="6 9" id="KW-0863">Zinc-finger</keyword>
<accession>A0AAD5TBP3</accession>
<dbReference type="PROSITE" id="PS50089">
    <property type="entry name" value="ZF_RING_2"/>
    <property type="match status" value="1"/>
</dbReference>
<protein>
    <recommendedName>
        <fullName evidence="2">RBR-type E3 ubiquitin transferase</fullName>
        <ecNumber evidence="2">2.3.2.31</ecNumber>
    </recommendedName>
</protein>
<dbReference type="InterPro" id="IPR002867">
    <property type="entry name" value="IBR_dom"/>
</dbReference>
<keyword evidence="7" id="KW-0833">Ubl conjugation pathway</keyword>
<keyword evidence="5" id="KW-0677">Repeat</keyword>
<evidence type="ECO:0000259" key="11">
    <source>
        <dbReference type="PROSITE" id="PS51873"/>
    </source>
</evidence>
<dbReference type="InterPro" id="IPR031127">
    <property type="entry name" value="E3_UB_ligase_RBR"/>
</dbReference>
<comment type="caution">
    <text evidence="12">The sequence shown here is derived from an EMBL/GenBank/DDBJ whole genome shotgun (WGS) entry which is preliminary data.</text>
</comment>
<evidence type="ECO:0000256" key="6">
    <source>
        <dbReference type="ARBA" id="ARBA00022771"/>
    </source>
</evidence>
<evidence type="ECO:0000256" key="5">
    <source>
        <dbReference type="ARBA" id="ARBA00022737"/>
    </source>
</evidence>
<evidence type="ECO:0000313" key="13">
    <source>
        <dbReference type="Proteomes" id="UP001212152"/>
    </source>
</evidence>
<dbReference type="AlphaFoldDB" id="A0AAD5TBP3"/>
<gene>
    <name evidence="12" type="ORF">HDU87_000915</name>
</gene>
<dbReference type="SUPFAM" id="SSF57850">
    <property type="entry name" value="RING/U-box"/>
    <property type="match status" value="2"/>
</dbReference>
<dbReference type="Gene3D" id="1.20.120.1750">
    <property type="match status" value="1"/>
</dbReference>
<dbReference type="PANTHER" id="PTHR11685">
    <property type="entry name" value="RBR FAMILY RING FINGER AND IBR DOMAIN-CONTAINING"/>
    <property type="match status" value="1"/>
</dbReference>
<evidence type="ECO:0000256" key="9">
    <source>
        <dbReference type="PROSITE-ProRule" id="PRU00175"/>
    </source>
</evidence>
<evidence type="ECO:0000313" key="12">
    <source>
        <dbReference type="EMBL" id="KAJ3168790.1"/>
    </source>
</evidence>
<dbReference type="InterPro" id="IPR001841">
    <property type="entry name" value="Znf_RING"/>
</dbReference>
<dbReference type="InterPro" id="IPR017907">
    <property type="entry name" value="Znf_RING_CS"/>
</dbReference>
<sequence length="424" mass="46511">MSDYETAFELQLAEALAVSAAASGIPNDAPAPPNPPTLLTTNDFGLALQLQAHQYVAEYDHSVSQVLAEISRLEADIARVDLTFARKLNGIEDGDGHYDRVNAAYYDLDLATLEPSLQRQKSILAEMQSRYAGPTPSKRELQGNSVPQLKRAKGKGPVKFGADNDEGFYSFEDGVAGALVVCAICDDGLCERHVSTQAPLPGARSARPGRVTTSVFLSSSHRAATTISVYHAQVNHLVWWIEGPLASLIEQRSLEDSLLSNAGADKASKAMYCPNKRCSSMLMIPDDLDPARANQINAYLDNCPRCSTRICTYCRSTAHDGNSCRQMQALPAAARHTDHEDAKLAELVAERDWKQCPWCQHMVELSTGCNHITCRCQHHFCYKCLAPWDMNQKCCSRNPPCALCDEANLIAENQRPRLAEAIST</sequence>
<comment type="catalytic activity">
    <reaction evidence="1">
        <text>[E2 ubiquitin-conjugating enzyme]-S-ubiquitinyl-L-cysteine + [acceptor protein]-L-lysine = [E2 ubiquitin-conjugating enzyme]-L-cysteine + [acceptor protein]-N(6)-ubiquitinyl-L-lysine.</text>
        <dbReference type="EC" id="2.3.2.31"/>
    </reaction>
</comment>
<evidence type="ECO:0000256" key="8">
    <source>
        <dbReference type="ARBA" id="ARBA00022833"/>
    </source>
</evidence>
<keyword evidence="13" id="KW-1185">Reference proteome</keyword>
<evidence type="ECO:0000259" key="10">
    <source>
        <dbReference type="PROSITE" id="PS50089"/>
    </source>
</evidence>
<dbReference type="Proteomes" id="UP001212152">
    <property type="component" value="Unassembled WGS sequence"/>
</dbReference>
<keyword evidence="8" id="KW-0862">Zinc</keyword>
<reference evidence="12" key="1">
    <citation type="submission" date="2020-05" db="EMBL/GenBank/DDBJ databases">
        <title>Phylogenomic resolution of chytrid fungi.</title>
        <authorList>
            <person name="Stajich J.E."/>
            <person name="Amses K."/>
            <person name="Simmons R."/>
            <person name="Seto K."/>
            <person name="Myers J."/>
            <person name="Bonds A."/>
            <person name="Quandt C.A."/>
            <person name="Barry K."/>
            <person name="Liu P."/>
            <person name="Grigoriev I."/>
            <person name="Longcore J.E."/>
            <person name="James T.Y."/>
        </authorList>
    </citation>
    <scope>NUCLEOTIDE SEQUENCE</scope>
    <source>
        <strain evidence="12">JEL0379</strain>
    </source>
</reference>
<evidence type="ECO:0000256" key="7">
    <source>
        <dbReference type="ARBA" id="ARBA00022786"/>
    </source>
</evidence>
<dbReference type="EMBL" id="JADGJQ010000114">
    <property type="protein sequence ID" value="KAJ3168790.1"/>
    <property type="molecule type" value="Genomic_DNA"/>
</dbReference>
<dbReference type="Pfam" id="PF01485">
    <property type="entry name" value="IBR"/>
    <property type="match status" value="2"/>
</dbReference>
<keyword evidence="4" id="KW-0479">Metal-binding</keyword>
<dbReference type="GO" id="GO:0008270">
    <property type="term" value="F:zinc ion binding"/>
    <property type="evidence" value="ECO:0007669"/>
    <property type="project" value="UniProtKB-KW"/>
</dbReference>
<dbReference type="PROSITE" id="PS00518">
    <property type="entry name" value="ZF_RING_1"/>
    <property type="match status" value="1"/>
</dbReference>
<dbReference type="GO" id="GO:0016567">
    <property type="term" value="P:protein ubiquitination"/>
    <property type="evidence" value="ECO:0007669"/>
    <property type="project" value="InterPro"/>
</dbReference>
<organism evidence="12 13">
    <name type="scientific">Geranomyces variabilis</name>
    <dbReference type="NCBI Taxonomy" id="109894"/>
    <lineage>
        <taxon>Eukaryota</taxon>
        <taxon>Fungi</taxon>
        <taxon>Fungi incertae sedis</taxon>
        <taxon>Chytridiomycota</taxon>
        <taxon>Chytridiomycota incertae sedis</taxon>
        <taxon>Chytridiomycetes</taxon>
        <taxon>Spizellomycetales</taxon>
        <taxon>Powellomycetaceae</taxon>
        <taxon>Geranomyces</taxon>
    </lineage>
</organism>